<proteinExistence type="predicted"/>
<dbReference type="PROSITE" id="PS50106">
    <property type="entry name" value="PDZ"/>
    <property type="match status" value="1"/>
</dbReference>
<evidence type="ECO:0000259" key="3">
    <source>
        <dbReference type="PROSITE" id="PS50106"/>
    </source>
</evidence>
<dbReference type="SUPFAM" id="SSF50156">
    <property type="entry name" value="PDZ domain-like"/>
    <property type="match status" value="1"/>
</dbReference>
<dbReference type="Gene3D" id="2.30.42.10">
    <property type="match status" value="1"/>
</dbReference>
<dbReference type="RefSeq" id="WP_146503590.1">
    <property type="nucleotide sequence ID" value="NZ_SJPG01000001.1"/>
</dbReference>
<evidence type="ECO:0000256" key="1">
    <source>
        <dbReference type="SAM" id="MobiDB-lite"/>
    </source>
</evidence>
<feature type="compositionally biased region" description="Polar residues" evidence="1">
    <location>
        <begin position="196"/>
        <end position="236"/>
    </location>
</feature>
<keyword evidence="5" id="KW-1185">Reference proteome</keyword>
<feature type="region of interest" description="Disordered" evidence="1">
    <location>
        <begin position="155"/>
        <end position="236"/>
    </location>
</feature>
<evidence type="ECO:0000313" key="5">
    <source>
        <dbReference type="Proteomes" id="UP000316095"/>
    </source>
</evidence>
<feature type="compositionally biased region" description="Polar residues" evidence="1">
    <location>
        <begin position="169"/>
        <end position="179"/>
    </location>
</feature>
<feature type="compositionally biased region" description="Basic and acidic residues" evidence="1">
    <location>
        <begin position="186"/>
        <end position="195"/>
    </location>
</feature>
<accession>A0A5C5XFU0</accession>
<dbReference type="SMART" id="SM00228">
    <property type="entry name" value="PDZ"/>
    <property type="match status" value="1"/>
</dbReference>
<dbReference type="InterPro" id="IPR036034">
    <property type="entry name" value="PDZ_sf"/>
</dbReference>
<protein>
    <recommendedName>
        <fullName evidence="3">PDZ domain-containing protein</fullName>
    </recommendedName>
</protein>
<gene>
    <name evidence="4" type="ORF">Pan54_23640</name>
</gene>
<reference evidence="4 5" key="1">
    <citation type="submission" date="2019-02" db="EMBL/GenBank/DDBJ databases">
        <title>Deep-cultivation of Planctomycetes and their phenomic and genomic characterization uncovers novel biology.</title>
        <authorList>
            <person name="Wiegand S."/>
            <person name="Jogler M."/>
            <person name="Boedeker C."/>
            <person name="Pinto D."/>
            <person name="Vollmers J."/>
            <person name="Rivas-Marin E."/>
            <person name="Kohn T."/>
            <person name="Peeters S.H."/>
            <person name="Heuer A."/>
            <person name="Rast P."/>
            <person name="Oberbeckmann S."/>
            <person name="Bunk B."/>
            <person name="Jeske O."/>
            <person name="Meyerdierks A."/>
            <person name="Storesund J.E."/>
            <person name="Kallscheuer N."/>
            <person name="Luecker S."/>
            <person name="Lage O.M."/>
            <person name="Pohl T."/>
            <person name="Merkel B.J."/>
            <person name="Hornburger P."/>
            <person name="Mueller R.-W."/>
            <person name="Bruemmer F."/>
            <person name="Labrenz M."/>
            <person name="Spormann A.M."/>
            <person name="Op Den Camp H."/>
            <person name="Overmann J."/>
            <person name="Amann R."/>
            <person name="Jetten M.S.M."/>
            <person name="Mascher T."/>
            <person name="Medema M.H."/>
            <person name="Devos D.P."/>
            <person name="Kaster A.-K."/>
            <person name="Ovreas L."/>
            <person name="Rohde M."/>
            <person name="Galperin M.Y."/>
            <person name="Jogler C."/>
        </authorList>
    </citation>
    <scope>NUCLEOTIDE SEQUENCE [LARGE SCALE GENOMIC DNA]</scope>
    <source>
        <strain evidence="4 5">Pan54</strain>
    </source>
</reference>
<dbReference type="AlphaFoldDB" id="A0A5C5XFU0"/>
<dbReference type="InterPro" id="IPR001478">
    <property type="entry name" value="PDZ"/>
</dbReference>
<sequence length="250" mass="28233" precursor="true">MRTSLFNTVALVTIIVSVASSVNAQDYSRQSRMKYDYNPRSFQPQQPPFVQPQFSPIRQETGLVDCNAILGFTGQITRDGMLIRSVIPGSEACRIGLSEGDIILRVEGYRIGCLHDWESALAAGRGVPTFHVQQCGRRRVERIVATLQTGRGNHCGRNHYDDFNRNPVFPNQNQYNQRGPSGPVFENHHDDDHRGNNPQWGNQPRGNQQWTPRNDQQNSFRSNNHSYGNRTASTDLWSSNGIRFGISFGN</sequence>
<keyword evidence="2" id="KW-0732">Signal</keyword>
<evidence type="ECO:0000256" key="2">
    <source>
        <dbReference type="SAM" id="SignalP"/>
    </source>
</evidence>
<name>A0A5C5XFU0_9PLAN</name>
<dbReference type="Proteomes" id="UP000316095">
    <property type="component" value="Unassembled WGS sequence"/>
</dbReference>
<comment type="caution">
    <text evidence="4">The sequence shown here is derived from an EMBL/GenBank/DDBJ whole genome shotgun (WGS) entry which is preliminary data.</text>
</comment>
<organism evidence="4 5">
    <name type="scientific">Rubinisphaera italica</name>
    <dbReference type="NCBI Taxonomy" id="2527969"/>
    <lineage>
        <taxon>Bacteria</taxon>
        <taxon>Pseudomonadati</taxon>
        <taxon>Planctomycetota</taxon>
        <taxon>Planctomycetia</taxon>
        <taxon>Planctomycetales</taxon>
        <taxon>Planctomycetaceae</taxon>
        <taxon>Rubinisphaera</taxon>
    </lineage>
</organism>
<evidence type="ECO:0000313" key="4">
    <source>
        <dbReference type="EMBL" id="TWT61628.1"/>
    </source>
</evidence>
<feature type="signal peptide" evidence="2">
    <location>
        <begin position="1"/>
        <end position="24"/>
    </location>
</feature>
<dbReference type="EMBL" id="SJPG01000001">
    <property type="protein sequence ID" value="TWT61628.1"/>
    <property type="molecule type" value="Genomic_DNA"/>
</dbReference>
<feature type="domain" description="PDZ" evidence="3">
    <location>
        <begin position="53"/>
        <end position="108"/>
    </location>
</feature>
<feature type="chain" id="PRO_5023000561" description="PDZ domain-containing protein" evidence="2">
    <location>
        <begin position="25"/>
        <end position="250"/>
    </location>
</feature>
<dbReference type="OrthoDB" id="109450at2"/>